<evidence type="ECO:0000256" key="1">
    <source>
        <dbReference type="ARBA" id="ARBA00022994"/>
    </source>
</evidence>
<dbReference type="NCBIfam" id="TIGR03260">
    <property type="entry name" value="met_CoM_red_D"/>
    <property type="match status" value="1"/>
</dbReference>
<proteinExistence type="predicted"/>
<protein>
    <submittedName>
        <fullName evidence="2">Methyl-coenzyme M reductase operon protein D</fullName>
    </submittedName>
</protein>
<name>A0A8T5V1X7_9EURY</name>
<evidence type="ECO:0000313" key="3">
    <source>
        <dbReference type="Proteomes" id="UP000825933"/>
    </source>
</evidence>
<dbReference type="RefSeq" id="WP_223791439.1">
    <property type="nucleotide sequence ID" value="NZ_JAIOUQ010000007.1"/>
</dbReference>
<dbReference type="AlphaFoldDB" id="A0A8T5V1X7"/>
<reference evidence="3" key="1">
    <citation type="journal article" date="2022" name="Microbiol. Resour. Announc.">
        <title>Draft Genome Sequence of a Methanogenic Archaeon from West Spitsbergen Permafrost.</title>
        <authorList>
            <person name="Trubitsyn V."/>
            <person name="Rivkina E."/>
            <person name="Shcherbakova V."/>
        </authorList>
    </citation>
    <scope>NUCLEOTIDE SEQUENCE [LARGE SCALE GENOMIC DNA]</scope>
    <source>
        <strain evidence="3">VT</strain>
    </source>
</reference>
<gene>
    <name evidence="2" type="primary">mcrD</name>
    <name evidence="2" type="ORF">K8N75_07400</name>
</gene>
<dbReference type="Proteomes" id="UP000825933">
    <property type="component" value="Unassembled WGS sequence"/>
</dbReference>
<dbReference type="Pfam" id="PF02505">
    <property type="entry name" value="MCR_D"/>
    <property type="match status" value="1"/>
</dbReference>
<evidence type="ECO:0000313" key="2">
    <source>
        <dbReference type="EMBL" id="MBZ2165861.1"/>
    </source>
</evidence>
<dbReference type="InterPro" id="IPR003901">
    <property type="entry name" value="Me_CoM_Rdtase_D"/>
</dbReference>
<accession>A0A8T5V1X7</accession>
<keyword evidence="1" id="KW-0484">Methanogenesis</keyword>
<dbReference type="GO" id="GO:0015948">
    <property type="term" value="P:methanogenesis"/>
    <property type="evidence" value="ECO:0007669"/>
    <property type="project" value="UniProtKB-KW"/>
</dbReference>
<sequence length="162" mass="18266">MEEIKAVDVKIFPYRRLKPETTEKLLNGVMDLNGILRILINGKSIPKIVGNGPAKGIQVNHTDRKVIEVKKDNFQLLVSVGEIIITIMYEELDLFLEKLENLLDNNLSFKYDIKVGIFTKTDVTVSDYLKLGLGLEENIDLHLIGMVDPNSKSKETVKLIGD</sequence>
<dbReference type="PIRSF" id="PIRSF005636">
    <property type="entry name" value="McrD"/>
    <property type="match status" value="1"/>
</dbReference>
<keyword evidence="3" id="KW-1185">Reference proteome</keyword>
<dbReference type="EMBL" id="JAIOUQ010000007">
    <property type="protein sequence ID" value="MBZ2165861.1"/>
    <property type="molecule type" value="Genomic_DNA"/>
</dbReference>
<comment type="caution">
    <text evidence="2">The sequence shown here is derived from an EMBL/GenBank/DDBJ whole genome shotgun (WGS) entry which is preliminary data.</text>
</comment>
<organism evidence="2 3">
    <name type="scientific">Methanobacterium spitsbergense</name>
    <dbReference type="NCBI Taxonomy" id="2874285"/>
    <lineage>
        <taxon>Archaea</taxon>
        <taxon>Methanobacteriati</taxon>
        <taxon>Methanobacteriota</taxon>
        <taxon>Methanomada group</taxon>
        <taxon>Methanobacteria</taxon>
        <taxon>Methanobacteriales</taxon>
        <taxon>Methanobacteriaceae</taxon>
        <taxon>Methanobacterium</taxon>
    </lineage>
</organism>